<feature type="chain" id="PRO_5045183456" evidence="1">
    <location>
        <begin position="23"/>
        <end position="831"/>
    </location>
</feature>
<reference evidence="3" key="1">
    <citation type="journal article" date="2019" name="Int. J. Syst. Evol. Microbiol.">
        <title>The Global Catalogue of Microorganisms (GCM) 10K type strain sequencing project: providing services to taxonomists for standard genome sequencing and annotation.</title>
        <authorList>
            <consortium name="The Broad Institute Genomics Platform"/>
            <consortium name="The Broad Institute Genome Sequencing Center for Infectious Disease"/>
            <person name="Wu L."/>
            <person name="Ma J."/>
        </authorList>
    </citation>
    <scope>NUCLEOTIDE SEQUENCE [LARGE SCALE GENOMIC DNA]</scope>
    <source>
        <strain evidence="3">KCTC 22814</strain>
    </source>
</reference>
<dbReference type="SUPFAM" id="SSF56935">
    <property type="entry name" value="Porins"/>
    <property type="match status" value="1"/>
</dbReference>
<evidence type="ECO:0000256" key="1">
    <source>
        <dbReference type="SAM" id="SignalP"/>
    </source>
</evidence>
<proteinExistence type="predicted"/>
<feature type="signal peptide" evidence="1">
    <location>
        <begin position="1"/>
        <end position="22"/>
    </location>
</feature>
<dbReference type="InterPro" id="IPR008969">
    <property type="entry name" value="CarboxyPept-like_regulatory"/>
</dbReference>
<sequence>MRYKLFGCVWMLLFLYCACALAQEKSMPLRQYLALLEQQHQLSFSFLEGDIATKRIVPPNGLLAADEALVDLQSKTGLIFTKVNKRYVVVHRPEAERMLVKGVIKDATTELPMANASIRSVNGQHTLTDDNGLFSLAMPSHGTLMITHIGYKPLRFKIPEGNLGKEIALVMERQVNQLEEISVKHFLTKGLQIRADRSYQMKPRVTGLLPGLTEPDVLQTLQQLPGIVSIDQSISNISVRSGSHDQNLFLWNGIRLFQTGHFFGLISAFNPNLPHTVTIYKNGTPALLGESVSGTILIDSPPDQGERSTSIGANLINADFNSSFKSSPNTYWQFSGRRSLMDYVNSPVYNRYRDRVFQNTKVTNFFADQSLSYRSEEDFRFHDLSGQVKHRFSDREAISVNALWIANNLAVTQQNSLDSISETSELAQMSFASNLMYEQKWANGQESELRMSFSRYKLFAEDFYEDRDQVGVQRNQVFDKTFSLRHALALSDSWKLSAGYELGDITIKNDEQDSQSLQSQSLAAQLVARYPHLYITTGLRATHFMSYGRFRAEPRVSVSYFFKKYWTMTIAAEAKSQAAYQEIQQQQDFFGIETRRWELADGAETPILRSNQASFDIQFQKGEWLLRAESFVKKVNDLNSRSQGFQNQFAQADALGSYTVKGAELQLQKQHGPFTAWTNFHINDSRYHFPTLYTARFANNFETPYAIRWGLLYAARKWEAAVGGTWYAGRYYTQPNSRIPSIANDGSLYIDYMAPNSSQLQDNFQLNASLSLTMAVRKNLRFKTGLAMQNMANSATVINRSYRINRNSETIEEIDNYNLARTSNVFIRVYF</sequence>
<dbReference type="Proteomes" id="UP001597525">
    <property type="component" value="Unassembled WGS sequence"/>
</dbReference>
<dbReference type="EMBL" id="JBHUPB010000003">
    <property type="protein sequence ID" value="MFD2966372.1"/>
    <property type="molecule type" value="Genomic_DNA"/>
</dbReference>
<gene>
    <name evidence="2" type="ORF">ACFS7Y_03190</name>
</gene>
<keyword evidence="1" id="KW-0732">Signal</keyword>
<keyword evidence="2" id="KW-0675">Receptor</keyword>
<dbReference type="SUPFAM" id="SSF49464">
    <property type="entry name" value="Carboxypeptidase regulatory domain-like"/>
    <property type="match status" value="1"/>
</dbReference>
<comment type="caution">
    <text evidence="2">The sequence shown here is derived from an EMBL/GenBank/DDBJ whole genome shotgun (WGS) entry which is preliminary data.</text>
</comment>
<dbReference type="Gene3D" id="3.55.50.30">
    <property type="match status" value="1"/>
</dbReference>
<evidence type="ECO:0000313" key="3">
    <source>
        <dbReference type="Proteomes" id="UP001597525"/>
    </source>
</evidence>
<protein>
    <submittedName>
        <fullName evidence="2">TonB-dependent receptor</fullName>
    </submittedName>
</protein>
<name>A0ABW6BAQ1_9SPHI</name>
<dbReference type="Pfam" id="PF13715">
    <property type="entry name" value="CarbopepD_reg_2"/>
    <property type="match status" value="1"/>
</dbReference>
<accession>A0ABW6BAQ1</accession>
<keyword evidence="3" id="KW-1185">Reference proteome</keyword>
<dbReference type="Gene3D" id="2.170.130.10">
    <property type="entry name" value="TonB-dependent receptor, plug domain"/>
    <property type="match status" value="1"/>
</dbReference>
<evidence type="ECO:0000313" key="2">
    <source>
        <dbReference type="EMBL" id="MFD2966372.1"/>
    </source>
</evidence>
<organism evidence="2 3">
    <name type="scientific">Sphingobacterium bambusae</name>
    <dbReference type="NCBI Taxonomy" id="662858"/>
    <lineage>
        <taxon>Bacteria</taxon>
        <taxon>Pseudomonadati</taxon>
        <taxon>Bacteroidota</taxon>
        <taxon>Sphingobacteriia</taxon>
        <taxon>Sphingobacteriales</taxon>
        <taxon>Sphingobacteriaceae</taxon>
        <taxon>Sphingobacterium</taxon>
    </lineage>
</organism>
<dbReference type="RefSeq" id="WP_320184161.1">
    <property type="nucleotide sequence ID" value="NZ_CP138332.1"/>
</dbReference>
<dbReference type="InterPro" id="IPR037066">
    <property type="entry name" value="Plug_dom_sf"/>
</dbReference>